<evidence type="ECO:0000313" key="2">
    <source>
        <dbReference type="EMBL" id="MBC5781215.1"/>
    </source>
</evidence>
<evidence type="ECO:0000259" key="1">
    <source>
        <dbReference type="Pfam" id="PF04754"/>
    </source>
</evidence>
<dbReference type="Pfam" id="PF04754">
    <property type="entry name" value="Transposase_31"/>
    <property type="match status" value="1"/>
</dbReference>
<protein>
    <submittedName>
        <fullName evidence="2">Rpn family recombination-promoting nuclease/putative transposase</fullName>
    </submittedName>
</protein>
<comment type="caution">
    <text evidence="2">The sequence shown here is derived from an EMBL/GenBank/DDBJ whole genome shotgun (WGS) entry which is preliminary data.</text>
</comment>
<feature type="domain" description="Transposase (putative) YhgA-like" evidence="1">
    <location>
        <begin position="133"/>
        <end position="214"/>
    </location>
</feature>
<dbReference type="InterPro" id="IPR006842">
    <property type="entry name" value="Transposase_31"/>
</dbReference>
<gene>
    <name evidence="2" type="ORF">H8Z82_16530</name>
</gene>
<organism evidence="2 3">
    <name type="scientific">Blautia difficilis</name>
    <dbReference type="NCBI Taxonomy" id="2763027"/>
    <lineage>
        <taxon>Bacteria</taxon>
        <taxon>Bacillati</taxon>
        <taxon>Bacillota</taxon>
        <taxon>Clostridia</taxon>
        <taxon>Lachnospirales</taxon>
        <taxon>Lachnospiraceae</taxon>
        <taxon>Blautia</taxon>
    </lineage>
</organism>
<dbReference type="EMBL" id="JACOQG010000060">
    <property type="protein sequence ID" value="MBC5781215.1"/>
    <property type="molecule type" value="Genomic_DNA"/>
</dbReference>
<keyword evidence="3" id="KW-1185">Reference proteome</keyword>
<reference evidence="2 3" key="1">
    <citation type="submission" date="2020-08" db="EMBL/GenBank/DDBJ databases">
        <title>Genome public.</title>
        <authorList>
            <person name="Liu C."/>
            <person name="Sun Q."/>
        </authorList>
    </citation>
    <scope>NUCLEOTIDE SEQUENCE [LARGE SCALE GENOMIC DNA]</scope>
    <source>
        <strain evidence="2 3">M29</strain>
    </source>
</reference>
<accession>A0ABR7IMF4</accession>
<name>A0ABR7IMF4_9FIRM</name>
<proteinExistence type="predicted"/>
<sequence length="320" mass="36531">MEQNKVKPDTILKNFWRNNRHFADLFNAALFDGEQVLDPNDLTEADTDVSSLIKFNGHAETVQKILDVVKKTAYGIDFVLWGLENQAKIHYAMPLRHMVGDAFSYLKEYNEIAAKNKKDGHFESSDEFLSNMKKTDRLHPVISLCVYYGEEPWDGPLCLADMLEIPEKVRPMVSDYKMNLLQLRASETCDFQDPEVAAVFDISRSIYERDYQRINTVYKNRNITSELGIVIGAITQSQKLIDHALESERKGGQVNMCTALEELMNEGKLEGRREGRLEGIQATISTCKSFNASKDVTVKNLMKVFSLSEEDAAGYVEEYW</sequence>
<dbReference type="Proteomes" id="UP000649826">
    <property type="component" value="Unassembled WGS sequence"/>
</dbReference>
<evidence type="ECO:0000313" key="3">
    <source>
        <dbReference type="Proteomes" id="UP000649826"/>
    </source>
</evidence>